<keyword evidence="1" id="KW-0106">Calcium</keyword>
<dbReference type="EMBL" id="PKPP01009359">
    <property type="protein sequence ID" value="PWA48446.1"/>
    <property type="molecule type" value="Genomic_DNA"/>
</dbReference>
<dbReference type="STRING" id="35608.A0A2U1LHH8"/>
<dbReference type="InterPro" id="IPR018247">
    <property type="entry name" value="EF_Hand_1_Ca_BS"/>
</dbReference>
<keyword evidence="4" id="KW-1185">Reference proteome</keyword>
<evidence type="ECO:0000256" key="1">
    <source>
        <dbReference type="ARBA" id="ARBA00022837"/>
    </source>
</evidence>
<dbReference type="OrthoDB" id="26525at2759"/>
<dbReference type="SMART" id="SM00054">
    <property type="entry name" value="EFh"/>
    <property type="match status" value="1"/>
</dbReference>
<sequence length="85" mass="9595">MELIYVATTAITGDNDRLKIAFESLGMFYDGDNKRQIIGSENILGLFDEDKPSMDELEKSFKAFDTNKEGYIDAKELQFALSEMG</sequence>
<dbReference type="Pfam" id="PF13405">
    <property type="entry name" value="EF-hand_6"/>
    <property type="match status" value="1"/>
</dbReference>
<name>A0A2U1LHH8_ARTAN</name>
<evidence type="ECO:0000259" key="2">
    <source>
        <dbReference type="PROSITE" id="PS50222"/>
    </source>
</evidence>
<dbReference type="InterPro" id="IPR002048">
    <property type="entry name" value="EF_hand_dom"/>
</dbReference>
<protein>
    <submittedName>
        <fullName evidence="3">EF-hand domain pair</fullName>
    </submittedName>
</protein>
<accession>A0A2U1LHH8</accession>
<dbReference type="GO" id="GO:0005509">
    <property type="term" value="F:calcium ion binding"/>
    <property type="evidence" value="ECO:0007669"/>
    <property type="project" value="InterPro"/>
</dbReference>
<dbReference type="Proteomes" id="UP000245207">
    <property type="component" value="Unassembled WGS sequence"/>
</dbReference>
<comment type="caution">
    <text evidence="3">The sequence shown here is derived from an EMBL/GenBank/DDBJ whole genome shotgun (WGS) entry which is preliminary data.</text>
</comment>
<dbReference type="Gene3D" id="1.10.238.10">
    <property type="entry name" value="EF-hand"/>
    <property type="match status" value="1"/>
</dbReference>
<reference evidence="3 4" key="1">
    <citation type="journal article" date="2018" name="Mol. Plant">
        <title>The genome of Artemisia annua provides insight into the evolution of Asteraceae family and artemisinin biosynthesis.</title>
        <authorList>
            <person name="Shen Q."/>
            <person name="Zhang L."/>
            <person name="Liao Z."/>
            <person name="Wang S."/>
            <person name="Yan T."/>
            <person name="Shi P."/>
            <person name="Liu M."/>
            <person name="Fu X."/>
            <person name="Pan Q."/>
            <person name="Wang Y."/>
            <person name="Lv Z."/>
            <person name="Lu X."/>
            <person name="Zhang F."/>
            <person name="Jiang W."/>
            <person name="Ma Y."/>
            <person name="Chen M."/>
            <person name="Hao X."/>
            <person name="Li L."/>
            <person name="Tang Y."/>
            <person name="Lv G."/>
            <person name="Zhou Y."/>
            <person name="Sun X."/>
            <person name="Brodelius P.E."/>
            <person name="Rose J.K.C."/>
            <person name="Tang K."/>
        </authorList>
    </citation>
    <scope>NUCLEOTIDE SEQUENCE [LARGE SCALE GENOMIC DNA]</scope>
    <source>
        <strain evidence="4">cv. Huhao1</strain>
        <tissue evidence="3">Leaf</tissue>
    </source>
</reference>
<gene>
    <name evidence="3" type="ORF">CTI12_AA491030</name>
</gene>
<feature type="domain" description="EF-hand" evidence="2">
    <location>
        <begin position="52"/>
        <end position="85"/>
    </location>
</feature>
<evidence type="ECO:0000313" key="4">
    <source>
        <dbReference type="Proteomes" id="UP000245207"/>
    </source>
</evidence>
<evidence type="ECO:0000313" key="3">
    <source>
        <dbReference type="EMBL" id="PWA48446.1"/>
    </source>
</evidence>
<dbReference type="AlphaFoldDB" id="A0A2U1LHH8"/>
<dbReference type="PROSITE" id="PS00018">
    <property type="entry name" value="EF_HAND_1"/>
    <property type="match status" value="1"/>
</dbReference>
<dbReference type="InterPro" id="IPR011992">
    <property type="entry name" value="EF-hand-dom_pair"/>
</dbReference>
<proteinExistence type="predicted"/>
<dbReference type="PROSITE" id="PS50222">
    <property type="entry name" value="EF_HAND_2"/>
    <property type="match status" value="1"/>
</dbReference>
<organism evidence="3 4">
    <name type="scientific">Artemisia annua</name>
    <name type="common">Sweet wormwood</name>
    <dbReference type="NCBI Taxonomy" id="35608"/>
    <lineage>
        <taxon>Eukaryota</taxon>
        <taxon>Viridiplantae</taxon>
        <taxon>Streptophyta</taxon>
        <taxon>Embryophyta</taxon>
        <taxon>Tracheophyta</taxon>
        <taxon>Spermatophyta</taxon>
        <taxon>Magnoliopsida</taxon>
        <taxon>eudicotyledons</taxon>
        <taxon>Gunneridae</taxon>
        <taxon>Pentapetalae</taxon>
        <taxon>asterids</taxon>
        <taxon>campanulids</taxon>
        <taxon>Asterales</taxon>
        <taxon>Asteraceae</taxon>
        <taxon>Asteroideae</taxon>
        <taxon>Anthemideae</taxon>
        <taxon>Artemisiinae</taxon>
        <taxon>Artemisia</taxon>
    </lineage>
</organism>
<dbReference type="SUPFAM" id="SSF47473">
    <property type="entry name" value="EF-hand"/>
    <property type="match status" value="1"/>
</dbReference>